<reference evidence="2 3" key="1">
    <citation type="submission" date="2021-03" db="EMBL/GenBank/DDBJ databases">
        <title>Actinoplanes flavus sp. nov., a novel actinomycete isolated from Coconut Palm rhizosphere soil.</title>
        <authorList>
            <person name="Luo X."/>
        </authorList>
    </citation>
    <scope>NUCLEOTIDE SEQUENCE [LARGE SCALE GENOMIC DNA]</scope>
    <source>
        <strain evidence="2 3">NEAU-H7</strain>
    </source>
</reference>
<name>A0ABS3UQW3_9ACTN</name>
<feature type="transmembrane region" description="Helical" evidence="1">
    <location>
        <begin position="12"/>
        <end position="29"/>
    </location>
</feature>
<evidence type="ECO:0000256" key="1">
    <source>
        <dbReference type="SAM" id="Phobius"/>
    </source>
</evidence>
<sequence>MIDDGGQNAMMLLSIVVGAIAGSVPTIMIEKVRHRSVLGTRWDNAIQGTCADFAACARTVIDLADHHATLDEADRPASLEQIRRERGRLQTLMAEVRILADEPVQLAARRFVRHAWALQVMTATGIDPRAADYPADPPRDRALAALFDFYRAVRHRLRVPDAADLAPLNPPQEVVHR</sequence>
<organism evidence="2 3">
    <name type="scientific">Actinoplanes flavus</name>
    <dbReference type="NCBI Taxonomy" id="2820290"/>
    <lineage>
        <taxon>Bacteria</taxon>
        <taxon>Bacillati</taxon>
        <taxon>Actinomycetota</taxon>
        <taxon>Actinomycetes</taxon>
        <taxon>Micromonosporales</taxon>
        <taxon>Micromonosporaceae</taxon>
        <taxon>Actinoplanes</taxon>
    </lineage>
</organism>
<accession>A0ABS3UQW3</accession>
<keyword evidence="1" id="KW-0812">Transmembrane</keyword>
<keyword evidence="1" id="KW-0472">Membrane</keyword>
<dbReference type="Proteomes" id="UP000679690">
    <property type="component" value="Unassembled WGS sequence"/>
</dbReference>
<proteinExistence type="predicted"/>
<keyword evidence="3" id="KW-1185">Reference proteome</keyword>
<dbReference type="RefSeq" id="WP_208470311.1">
    <property type="nucleotide sequence ID" value="NZ_JAGFNS010000019.1"/>
</dbReference>
<evidence type="ECO:0000313" key="3">
    <source>
        <dbReference type="Proteomes" id="UP000679690"/>
    </source>
</evidence>
<keyword evidence="1" id="KW-1133">Transmembrane helix</keyword>
<evidence type="ECO:0000313" key="2">
    <source>
        <dbReference type="EMBL" id="MBO3741162.1"/>
    </source>
</evidence>
<protein>
    <submittedName>
        <fullName evidence="2">Uncharacterized protein</fullName>
    </submittedName>
</protein>
<dbReference type="EMBL" id="JAGFNS010000019">
    <property type="protein sequence ID" value="MBO3741162.1"/>
    <property type="molecule type" value="Genomic_DNA"/>
</dbReference>
<comment type="caution">
    <text evidence="2">The sequence shown here is derived from an EMBL/GenBank/DDBJ whole genome shotgun (WGS) entry which is preliminary data.</text>
</comment>
<gene>
    <name evidence="2" type="ORF">J5X75_27000</name>
</gene>